<dbReference type="Proteomes" id="UP000886667">
    <property type="component" value="Unassembled WGS sequence"/>
</dbReference>
<proteinExistence type="predicted"/>
<reference evidence="1" key="1">
    <citation type="journal article" date="2021" name="Proc. Natl. Acad. Sci. U.S.A.">
        <title>Global biogeography of chemosynthetic symbionts reveals both localized and globally distributed symbiont groups. .</title>
        <authorList>
            <person name="Osvatic J.T."/>
            <person name="Wilkins L.G.E."/>
            <person name="Leibrecht L."/>
            <person name="Leray M."/>
            <person name="Zauner S."/>
            <person name="Polzin J."/>
            <person name="Camacho Y."/>
            <person name="Gros O."/>
            <person name="van Gils J.A."/>
            <person name="Eisen J.A."/>
            <person name="Petersen J.M."/>
            <person name="Yuen B."/>
        </authorList>
    </citation>
    <scope>NUCLEOTIDE SEQUENCE</scope>
    <source>
        <strain evidence="1">MAGclacostrist064TRANS</strain>
    </source>
</reference>
<dbReference type="Pfam" id="PF03693">
    <property type="entry name" value="ParD_antitoxin"/>
    <property type="match status" value="1"/>
</dbReference>
<dbReference type="AlphaFoldDB" id="A0A9E4T937"/>
<sequence>MKPENEDSDIKLAALRQRLLEGEKSPLEKEFDFEVFLDEMNDQYTHDD</sequence>
<accession>A0A9E4T937</accession>
<dbReference type="EMBL" id="JAEPCM010000858">
    <property type="protein sequence ID" value="MCG7949172.1"/>
    <property type="molecule type" value="Genomic_DNA"/>
</dbReference>
<dbReference type="InterPro" id="IPR022789">
    <property type="entry name" value="ParD"/>
</dbReference>
<name>A0A9E4T937_9GAMM</name>
<organism evidence="1 2">
    <name type="scientific">Candidatus Thiodiazotropha taylori</name>
    <dbReference type="NCBI Taxonomy" id="2792791"/>
    <lineage>
        <taxon>Bacteria</taxon>
        <taxon>Pseudomonadati</taxon>
        <taxon>Pseudomonadota</taxon>
        <taxon>Gammaproteobacteria</taxon>
        <taxon>Chromatiales</taxon>
        <taxon>Sedimenticolaceae</taxon>
        <taxon>Candidatus Thiodiazotropha</taxon>
    </lineage>
</organism>
<evidence type="ECO:0000313" key="1">
    <source>
        <dbReference type="EMBL" id="MCG7949172.1"/>
    </source>
</evidence>
<protein>
    <submittedName>
        <fullName evidence="1">Type II toxin-antitoxin system ParD family antitoxin</fullName>
    </submittedName>
</protein>
<evidence type="ECO:0000313" key="2">
    <source>
        <dbReference type="Proteomes" id="UP000886667"/>
    </source>
</evidence>
<gene>
    <name evidence="1" type="ORF">JAZ07_22775</name>
</gene>
<comment type="caution">
    <text evidence="1">The sequence shown here is derived from an EMBL/GenBank/DDBJ whole genome shotgun (WGS) entry which is preliminary data.</text>
</comment>